<proteinExistence type="predicted"/>
<dbReference type="AlphaFoldDB" id="A0A0F9E8C8"/>
<sequence length="89" mass="10506">MVIADYKYPERNYQMTDQPTTLTTKEARAYIAQQIGQNTVHLTQLHRYRRYRWITPHEIGTAGAATTYTVEALDRLCVKIKEMKRVYKP</sequence>
<evidence type="ECO:0000313" key="1">
    <source>
        <dbReference type="EMBL" id="KKL70268.1"/>
    </source>
</evidence>
<reference evidence="1" key="1">
    <citation type="journal article" date="2015" name="Nature">
        <title>Complex archaea that bridge the gap between prokaryotes and eukaryotes.</title>
        <authorList>
            <person name="Spang A."/>
            <person name="Saw J.H."/>
            <person name="Jorgensen S.L."/>
            <person name="Zaremba-Niedzwiedzka K."/>
            <person name="Martijn J."/>
            <person name="Lind A.E."/>
            <person name="van Eijk R."/>
            <person name="Schleper C."/>
            <person name="Guy L."/>
            <person name="Ettema T.J."/>
        </authorList>
    </citation>
    <scope>NUCLEOTIDE SEQUENCE</scope>
</reference>
<accession>A0A0F9E8C8</accession>
<name>A0A0F9E8C8_9ZZZZ</name>
<comment type="caution">
    <text evidence="1">The sequence shown here is derived from an EMBL/GenBank/DDBJ whole genome shotgun (WGS) entry which is preliminary data.</text>
</comment>
<protein>
    <submittedName>
        <fullName evidence="1">Uncharacterized protein</fullName>
    </submittedName>
</protein>
<gene>
    <name evidence="1" type="ORF">LCGC14_2106590</name>
</gene>
<organism evidence="1">
    <name type="scientific">marine sediment metagenome</name>
    <dbReference type="NCBI Taxonomy" id="412755"/>
    <lineage>
        <taxon>unclassified sequences</taxon>
        <taxon>metagenomes</taxon>
        <taxon>ecological metagenomes</taxon>
    </lineage>
</organism>
<dbReference type="EMBL" id="LAZR01025949">
    <property type="protein sequence ID" value="KKL70268.1"/>
    <property type="molecule type" value="Genomic_DNA"/>
</dbReference>